<dbReference type="GO" id="GO:0005778">
    <property type="term" value="C:peroxisomal membrane"/>
    <property type="evidence" value="ECO:0007669"/>
    <property type="project" value="UniProtKB-SubCell"/>
</dbReference>
<dbReference type="Gene3D" id="3.40.50.12780">
    <property type="entry name" value="N-terminal domain of ligase-like"/>
    <property type="match status" value="1"/>
</dbReference>
<keyword evidence="12 20" id="KW-1133">Transmembrane helix</keyword>
<evidence type="ECO:0000259" key="22">
    <source>
        <dbReference type="Pfam" id="PF13193"/>
    </source>
</evidence>
<keyword evidence="15" id="KW-0576">Peroxisome</keyword>
<dbReference type="Proteomes" id="UP001150904">
    <property type="component" value="Unassembled WGS sequence"/>
</dbReference>
<keyword evidence="6" id="KW-1003">Cell membrane</keyword>
<comment type="similarity">
    <text evidence="4">Belongs to the ATP-dependent AMP-binding enzyme family.</text>
</comment>
<dbReference type="FunFam" id="3.40.50.12780:FF:000019">
    <property type="entry name" value="Long-chain fatty acid transporter"/>
    <property type="match status" value="1"/>
</dbReference>
<evidence type="ECO:0000256" key="8">
    <source>
        <dbReference type="ARBA" id="ARBA00022677"/>
    </source>
</evidence>
<evidence type="ECO:0000256" key="14">
    <source>
        <dbReference type="ARBA" id="ARBA00023136"/>
    </source>
</evidence>
<keyword evidence="9 20" id="KW-0812">Transmembrane</keyword>
<dbReference type="Pfam" id="PF13193">
    <property type="entry name" value="AMP-binding_C"/>
    <property type="match status" value="1"/>
</dbReference>
<evidence type="ECO:0000256" key="15">
    <source>
        <dbReference type="ARBA" id="ARBA00023140"/>
    </source>
</evidence>
<dbReference type="InterPro" id="IPR042099">
    <property type="entry name" value="ANL_N_sf"/>
</dbReference>
<keyword evidence="13" id="KW-0445">Lipid transport</keyword>
<evidence type="ECO:0000256" key="5">
    <source>
        <dbReference type="ARBA" id="ARBA00022448"/>
    </source>
</evidence>
<dbReference type="EMBL" id="JAPQKR010000013">
    <property type="protein sequence ID" value="KAJ5202078.1"/>
    <property type="molecule type" value="Genomic_DNA"/>
</dbReference>
<dbReference type="GO" id="GO:0009898">
    <property type="term" value="C:cytoplasmic side of plasma membrane"/>
    <property type="evidence" value="ECO:0007669"/>
    <property type="project" value="TreeGrafter"/>
</dbReference>
<dbReference type="Pfam" id="PF00501">
    <property type="entry name" value="AMP-binding"/>
    <property type="match status" value="1"/>
</dbReference>
<dbReference type="PANTHER" id="PTHR43107">
    <property type="entry name" value="LONG-CHAIN FATTY ACID TRANSPORT PROTEIN"/>
    <property type="match status" value="1"/>
</dbReference>
<comment type="catalytic activity">
    <reaction evidence="16">
        <text>a very long-chain fatty acid + ATP + CoA = a very long-chain fatty acyl-CoA + AMP + diphosphate</text>
        <dbReference type="Rhea" id="RHEA:54536"/>
        <dbReference type="ChEBI" id="CHEBI:30616"/>
        <dbReference type="ChEBI" id="CHEBI:33019"/>
        <dbReference type="ChEBI" id="CHEBI:57287"/>
        <dbReference type="ChEBI" id="CHEBI:58950"/>
        <dbReference type="ChEBI" id="CHEBI:138261"/>
        <dbReference type="ChEBI" id="CHEBI:456215"/>
    </reaction>
</comment>
<evidence type="ECO:0000256" key="17">
    <source>
        <dbReference type="ARBA" id="ARBA00060276"/>
    </source>
</evidence>
<comment type="caution">
    <text evidence="23">The sequence shown here is derived from an EMBL/GenBank/DDBJ whole genome shotgun (WGS) entry which is preliminary data.</text>
</comment>
<evidence type="ECO:0000256" key="20">
    <source>
        <dbReference type="SAM" id="Phobius"/>
    </source>
</evidence>
<sequence length="655" mass="73083">MPLPLTNIPMKVGLPAAAAAAAYLNARWSLFYDIGMIKSLVKVSLRSRFAERDDRLNLFYTLESFALSPATADQEFIVYNGRSWTFHQTYIMALRYGAWFKNVHGVRRKEIVAIDFMNSATFLFFMLGLWSIGAVPAFINYNLSGKPLTHSVRTSTAKLLIVDEEVRDCFTPEQLETFASPTFRDGKGSINVLFFTPDVEAQILEMDPVREDDNIRGGLLPRDMALLIYTSGTTGLPKPAIMSWKKCWTGSVFIGDWLKVGNSDRFFTCMPLYHSSASVLGFVTCLMNGATLILGRKFSARSFMKEARDNDATIIQYVGETLRYILGVSPEIDPESGEDLDKKHKIRLAFGNGLRPDVWNRFKDRFDIPTIAEFYAATEGTSGAWNKSSNGFSAGAIGRNGIIGNYLFSRGSAIVDVDHETQEPWRDPKTGLCKKVPRGDPGELLFAIDPSDPSANFQGYFQNDKATQSKIVRDVLKKGDAYFRTGDMVRWDTDGRWFFSDRLGDTFRWKSENVSTNEVSEVLGAHPDVHEANVYGVALPNHDGRAGCAAIVFNQQIASGNSSGPALEPSQATLDSLAAHTLKNLPRFAAPLFLRVMPQMQSTGNNKQQKHVLRTEGVDIAQISKDDRLYWLQGNTYVPFGQKDWGRLHGGQVRL</sequence>
<dbReference type="InterPro" id="IPR045851">
    <property type="entry name" value="AMP-bd_C_sf"/>
</dbReference>
<dbReference type="PROSITE" id="PS00455">
    <property type="entry name" value="AMP_BINDING"/>
    <property type="match status" value="1"/>
</dbReference>
<evidence type="ECO:0000256" key="9">
    <source>
        <dbReference type="ARBA" id="ARBA00022692"/>
    </source>
</evidence>
<keyword evidence="8" id="KW-0551">Lipid droplet</keyword>
<dbReference type="InterPro" id="IPR025110">
    <property type="entry name" value="AMP-bd_C"/>
</dbReference>
<keyword evidence="7" id="KW-0436">Ligase</keyword>
<dbReference type="AlphaFoldDB" id="A0A9W9MIT4"/>
<protein>
    <recommendedName>
        <fullName evidence="18">Very long-chain fatty acid transport protein</fullName>
    </recommendedName>
    <alternativeName>
        <fullName evidence="19">Very-long-chain acyl-CoA synthetase</fullName>
    </alternativeName>
</protein>
<keyword evidence="14 20" id="KW-0472">Membrane</keyword>
<accession>A0A9W9MIT4</accession>
<evidence type="ECO:0000259" key="21">
    <source>
        <dbReference type="Pfam" id="PF00501"/>
    </source>
</evidence>
<reference evidence="23" key="1">
    <citation type="submission" date="2022-12" db="EMBL/GenBank/DDBJ databases">
        <authorList>
            <person name="Petersen C."/>
        </authorList>
    </citation>
    <scope>NUCLEOTIDE SEQUENCE</scope>
    <source>
        <strain evidence="23">IBT 15544</strain>
    </source>
</reference>
<evidence type="ECO:0000256" key="2">
    <source>
        <dbReference type="ARBA" id="ARBA00004585"/>
    </source>
</evidence>
<organism evidence="23 24">
    <name type="scientific">Penicillium cinerascens</name>
    <dbReference type="NCBI Taxonomy" id="70096"/>
    <lineage>
        <taxon>Eukaryota</taxon>
        <taxon>Fungi</taxon>
        <taxon>Dikarya</taxon>
        <taxon>Ascomycota</taxon>
        <taxon>Pezizomycotina</taxon>
        <taxon>Eurotiomycetes</taxon>
        <taxon>Eurotiomycetidae</taxon>
        <taxon>Eurotiales</taxon>
        <taxon>Aspergillaceae</taxon>
        <taxon>Penicillium</taxon>
    </lineage>
</organism>
<dbReference type="FunFam" id="3.30.300.30:FF:000002">
    <property type="entry name" value="Long-chain fatty acid transport protein 1"/>
    <property type="match status" value="1"/>
</dbReference>
<evidence type="ECO:0000256" key="6">
    <source>
        <dbReference type="ARBA" id="ARBA00022475"/>
    </source>
</evidence>
<dbReference type="GO" id="GO:0005811">
    <property type="term" value="C:lipid droplet"/>
    <property type="evidence" value="ECO:0007669"/>
    <property type="project" value="UniProtKB-SubCell"/>
</dbReference>
<evidence type="ECO:0000256" key="19">
    <source>
        <dbReference type="ARBA" id="ARBA00078285"/>
    </source>
</evidence>
<evidence type="ECO:0000313" key="23">
    <source>
        <dbReference type="EMBL" id="KAJ5202078.1"/>
    </source>
</evidence>
<feature type="transmembrane region" description="Helical" evidence="20">
    <location>
        <begin position="116"/>
        <end position="139"/>
    </location>
</feature>
<evidence type="ECO:0000313" key="24">
    <source>
        <dbReference type="Proteomes" id="UP001150904"/>
    </source>
</evidence>
<keyword evidence="5" id="KW-0813">Transport</keyword>
<evidence type="ECO:0000256" key="3">
    <source>
        <dbReference type="ARBA" id="ARBA00004651"/>
    </source>
</evidence>
<gene>
    <name evidence="23" type="ORF">N7498_006741</name>
</gene>
<dbReference type="OrthoDB" id="10253869at2759"/>
<dbReference type="GO" id="GO:0004467">
    <property type="term" value="F:long-chain fatty acid-CoA ligase activity"/>
    <property type="evidence" value="ECO:0007669"/>
    <property type="project" value="TreeGrafter"/>
</dbReference>
<dbReference type="SUPFAM" id="SSF56801">
    <property type="entry name" value="Acetyl-CoA synthetase-like"/>
    <property type="match status" value="1"/>
</dbReference>
<comment type="function">
    <text evidence="17">Acyl-CoA synthetase required for both the import of long chain fatty acids (LCFAs) (C14-C18) and the activation very long chain fatty acids (VLCFAs) (C20-C26) by esterification of the fatty acids into metabolically active CoA-thioesters for subsequent degradation or incorporation into phospholipids. The transport and fatty acyl-CoA synthetase activities are genetically separable and are thus independent activities. Esterifies VLCFAs in the peroxisome matrix. The VLCFAs are actively transported into peroxisomes by a PXA1-PXA2 heterodimeric transporter in the peroxisomal membrane.</text>
</comment>
<feature type="domain" description="AMP-dependent synthetase/ligase" evidence="21">
    <location>
        <begin position="71"/>
        <end position="444"/>
    </location>
</feature>
<evidence type="ECO:0000256" key="7">
    <source>
        <dbReference type="ARBA" id="ARBA00022598"/>
    </source>
</evidence>
<keyword evidence="11" id="KW-0067">ATP-binding</keyword>
<comment type="subcellular location">
    <subcellularLocation>
        <location evidence="3">Cell membrane</location>
        <topology evidence="3">Multi-pass membrane protein</topology>
    </subcellularLocation>
    <subcellularLocation>
        <location evidence="1">Lipid droplet</location>
    </subcellularLocation>
    <subcellularLocation>
        <location evidence="2">Peroxisome membrane</location>
        <topology evidence="2">Multi-pass membrane protein</topology>
    </subcellularLocation>
</comment>
<dbReference type="InterPro" id="IPR000873">
    <property type="entry name" value="AMP-dep_synth/lig_dom"/>
</dbReference>
<evidence type="ECO:0000256" key="4">
    <source>
        <dbReference type="ARBA" id="ARBA00006432"/>
    </source>
</evidence>
<proteinExistence type="inferred from homology"/>
<dbReference type="PANTHER" id="PTHR43107:SF15">
    <property type="entry name" value="FATTY ACID TRANSPORT PROTEIN 3, ISOFORM A"/>
    <property type="match status" value="1"/>
</dbReference>
<dbReference type="GO" id="GO:0005524">
    <property type="term" value="F:ATP binding"/>
    <property type="evidence" value="ECO:0007669"/>
    <property type="project" value="UniProtKB-KW"/>
</dbReference>
<dbReference type="InterPro" id="IPR020845">
    <property type="entry name" value="AMP-binding_CS"/>
</dbReference>
<evidence type="ECO:0000256" key="12">
    <source>
        <dbReference type="ARBA" id="ARBA00022989"/>
    </source>
</evidence>
<dbReference type="GO" id="GO:0005324">
    <property type="term" value="F:long-chain fatty acid transmembrane transporter activity"/>
    <property type="evidence" value="ECO:0007669"/>
    <property type="project" value="TreeGrafter"/>
</dbReference>
<dbReference type="GO" id="GO:0044539">
    <property type="term" value="P:long-chain fatty acid import into cell"/>
    <property type="evidence" value="ECO:0007669"/>
    <property type="project" value="TreeGrafter"/>
</dbReference>
<evidence type="ECO:0000256" key="1">
    <source>
        <dbReference type="ARBA" id="ARBA00004502"/>
    </source>
</evidence>
<evidence type="ECO:0000256" key="10">
    <source>
        <dbReference type="ARBA" id="ARBA00022741"/>
    </source>
</evidence>
<dbReference type="GeneID" id="83181104"/>
<feature type="domain" description="AMP-binding enzyme C-terminal" evidence="22">
    <location>
        <begin position="518"/>
        <end position="607"/>
    </location>
</feature>
<evidence type="ECO:0000256" key="13">
    <source>
        <dbReference type="ARBA" id="ARBA00023055"/>
    </source>
</evidence>
<keyword evidence="10" id="KW-0547">Nucleotide-binding</keyword>
<name>A0A9W9MIT4_9EURO</name>
<evidence type="ECO:0000256" key="18">
    <source>
        <dbReference type="ARBA" id="ARBA00068795"/>
    </source>
</evidence>
<feature type="transmembrane region" description="Helical" evidence="20">
    <location>
        <begin position="272"/>
        <end position="295"/>
    </location>
</feature>
<reference evidence="23" key="2">
    <citation type="journal article" date="2023" name="IMA Fungus">
        <title>Comparative genomic study of the Penicillium genus elucidates a diverse pangenome and 15 lateral gene transfer events.</title>
        <authorList>
            <person name="Petersen C."/>
            <person name="Sorensen T."/>
            <person name="Nielsen M.R."/>
            <person name="Sondergaard T.E."/>
            <person name="Sorensen J.L."/>
            <person name="Fitzpatrick D.A."/>
            <person name="Frisvad J.C."/>
            <person name="Nielsen K.L."/>
        </authorList>
    </citation>
    <scope>NUCLEOTIDE SEQUENCE</scope>
    <source>
        <strain evidence="23">IBT 15544</strain>
    </source>
</reference>
<evidence type="ECO:0000256" key="11">
    <source>
        <dbReference type="ARBA" id="ARBA00022840"/>
    </source>
</evidence>
<dbReference type="Gene3D" id="3.30.300.30">
    <property type="match status" value="1"/>
</dbReference>
<dbReference type="RefSeq" id="XP_058307994.1">
    <property type="nucleotide sequence ID" value="XM_058453803.1"/>
</dbReference>
<evidence type="ECO:0000256" key="16">
    <source>
        <dbReference type="ARBA" id="ARBA00051585"/>
    </source>
</evidence>
<keyword evidence="24" id="KW-1185">Reference proteome</keyword>